<keyword evidence="1" id="KW-0511">Multifunctional enzyme</keyword>
<dbReference type="CDD" id="cd09274">
    <property type="entry name" value="RNase_HI_RT_Ty3"/>
    <property type="match status" value="1"/>
</dbReference>
<feature type="domain" description="Reverse transcriptase/retrotransposon-derived protein RNase H-like" evidence="2">
    <location>
        <begin position="48"/>
        <end position="142"/>
    </location>
</feature>
<dbReference type="Gene3D" id="3.10.20.370">
    <property type="match status" value="1"/>
</dbReference>
<dbReference type="SUPFAM" id="SSF56672">
    <property type="entry name" value="DNA/RNA polymerases"/>
    <property type="match status" value="1"/>
</dbReference>
<reference evidence="3" key="1">
    <citation type="submission" date="2020-06" db="EMBL/GenBank/DDBJ databases">
        <authorList>
            <person name="Li T."/>
            <person name="Hu X."/>
            <person name="Zhang T."/>
            <person name="Song X."/>
            <person name="Zhang H."/>
            <person name="Dai N."/>
            <person name="Sheng W."/>
            <person name="Hou X."/>
            <person name="Wei L."/>
        </authorList>
    </citation>
    <scope>NUCLEOTIDE SEQUENCE</scope>
    <source>
        <strain evidence="3">G02</strain>
        <tissue evidence="3">Leaf</tissue>
    </source>
</reference>
<organism evidence="3">
    <name type="scientific">Sesamum radiatum</name>
    <name type="common">Black benniseed</name>
    <dbReference type="NCBI Taxonomy" id="300843"/>
    <lineage>
        <taxon>Eukaryota</taxon>
        <taxon>Viridiplantae</taxon>
        <taxon>Streptophyta</taxon>
        <taxon>Embryophyta</taxon>
        <taxon>Tracheophyta</taxon>
        <taxon>Spermatophyta</taxon>
        <taxon>Magnoliopsida</taxon>
        <taxon>eudicotyledons</taxon>
        <taxon>Gunneridae</taxon>
        <taxon>Pentapetalae</taxon>
        <taxon>asterids</taxon>
        <taxon>lamiids</taxon>
        <taxon>Lamiales</taxon>
        <taxon>Pedaliaceae</taxon>
        <taxon>Sesamum</taxon>
    </lineage>
</organism>
<dbReference type="GO" id="GO:0003824">
    <property type="term" value="F:catalytic activity"/>
    <property type="evidence" value="ECO:0007669"/>
    <property type="project" value="UniProtKB-KW"/>
</dbReference>
<protein>
    <submittedName>
        <fullName evidence="3">Mitochondrial protein</fullName>
    </submittedName>
</protein>
<dbReference type="InterPro" id="IPR050951">
    <property type="entry name" value="Retrovirus_Pol_polyprotein"/>
</dbReference>
<dbReference type="Pfam" id="PF17919">
    <property type="entry name" value="RT_RNaseH_2"/>
    <property type="match status" value="1"/>
</dbReference>
<accession>A0AAW2LLG0</accession>
<evidence type="ECO:0000313" key="3">
    <source>
        <dbReference type="EMBL" id="KAL0320117.1"/>
    </source>
</evidence>
<dbReference type="InterPro" id="IPR043502">
    <property type="entry name" value="DNA/RNA_pol_sf"/>
</dbReference>
<dbReference type="PANTHER" id="PTHR37984:SF5">
    <property type="entry name" value="PROTEIN NYNRIN-LIKE"/>
    <property type="match status" value="1"/>
</dbReference>
<sequence>MLNWPVPTTVKALRGFLCLTSYYRRFIKGYGTISKPLTSLLKKDAFIWNQEAELVFNQLKKMMTSALVLTMPDFSQPFIVETDVCGKGIGAVLMQRGRPIAYLSKSLATKNVGLSTYEKEFLALLLVVTKWRHYIQGNHFIIKTNQKSFKHILDQRVDSIPQQKWVTKLLGLNYEVQYKKGNENRAANALSKVD</sequence>
<reference evidence="3" key="2">
    <citation type="journal article" date="2024" name="Plant">
        <title>Genomic evolution and insights into agronomic trait innovations of Sesamum species.</title>
        <authorList>
            <person name="Miao H."/>
            <person name="Wang L."/>
            <person name="Qu L."/>
            <person name="Liu H."/>
            <person name="Sun Y."/>
            <person name="Le M."/>
            <person name="Wang Q."/>
            <person name="Wei S."/>
            <person name="Zheng Y."/>
            <person name="Lin W."/>
            <person name="Duan Y."/>
            <person name="Cao H."/>
            <person name="Xiong S."/>
            <person name="Wang X."/>
            <person name="Wei L."/>
            <person name="Li C."/>
            <person name="Ma Q."/>
            <person name="Ju M."/>
            <person name="Zhao R."/>
            <person name="Li G."/>
            <person name="Mu C."/>
            <person name="Tian Q."/>
            <person name="Mei H."/>
            <person name="Zhang T."/>
            <person name="Gao T."/>
            <person name="Zhang H."/>
        </authorList>
    </citation>
    <scope>NUCLEOTIDE SEQUENCE</scope>
    <source>
        <strain evidence="3">G02</strain>
    </source>
</reference>
<evidence type="ECO:0000256" key="1">
    <source>
        <dbReference type="ARBA" id="ARBA00023268"/>
    </source>
</evidence>
<dbReference type="PANTHER" id="PTHR37984">
    <property type="entry name" value="PROTEIN CBG26694"/>
    <property type="match status" value="1"/>
</dbReference>
<gene>
    <name evidence="3" type="ORF">Sradi_5273200</name>
</gene>
<dbReference type="InterPro" id="IPR041577">
    <property type="entry name" value="RT_RNaseH_2"/>
</dbReference>
<proteinExistence type="predicted"/>
<dbReference type="EMBL" id="JACGWJ010000024">
    <property type="protein sequence ID" value="KAL0320117.1"/>
    <property type="molecule type" value="Genomic_DNA"/>
</dbReference>
<evidence type="ECO:0000259" key="2">
    <source>
        <dbReference type="Pfam" id="PF17919"/>
    </source>
</evidence>
<dbReference type="AlphaFoldDB" id="A0AAW2LLG0"/>
<dbReference type="Gene3D" id="3.30.70.270">
    <property type="match status" value="1"/>
</dbReference>
<comment type="caution">
    <text evidence="3">The sequence shown here is derived from an EMBL/GenBank/DDBJ whole genome shotgun (WGS) entry which is preliminary data.</text>
</comment>
<dbReference type="InterPro" id="IPR043128">
    <property type="entry name" value="Rev_trsase/Diguanyl_cyclase"/>
</dbReference>
<dbReference type="FunFam" id="3.30.70.270:FF:000020">
    <property type="entry name" value="Transposon Tf2-6 polyprotein-like Protein"/>
    <property type="match status" value="1"/>
</dbReference>
<name>A0AAW2LLG0_SESRA</name>